<sequence length="226" mass="26731">MTNNFSTFKNGNTHLLFKQYYTPDFINNIYEIIRPMYESEITDKTKMYKQLNHNTKGNYNYTLNSKNTPDFNHLQTILNDFNTLIRNELIINNNSFVNRNFSINLTEVNLCITRQNTLPTNIVKTQYINIFIPLHNFPNGTVTIFKDADDIIQKYYNIDHDNKIINYGNPSNYEQDDINELLNKELYIDTFVGDVLIINNGVFSRSIPNMIDYDRYCLQLLYDIKI</sequence>
<protein>
    <submittedName>
        <fullName evidence="1">Uncharacterized protein</fullName>
    </submittedName>
</protein>
<evidence type="ECO:0000313" key="1">
    <source>
        <dbReference type="EMBL" id="QHS95131.1"/>
    </source>
</evidence>
<accession>A0A6C0BTM8</accession>
<organism evidence="1">
    <name type="scientific">viral metagenome</name>
    <dbReference type="NCBI Taxonomy" id="1070528"/>
    <lineage>
        <taxon>unclassified sequences</taxon>
        <taxon>metagenomes</taxon>
        <taxon>organismal metagenomes</taxon>
    </lineage>
</organism>
<name>A0A6C0BTM8_9ZZZZ</name>
<dbReference type="EMBL" id="MN739241">
    <property type="protein sequence ID" value="QHS95131.1"/>
    <property type="molecule type" value="Genomic_DNA"/>
</dbReference>
<dbReference type="AlphaFoldDB" id="A0A6C0BTM8"/>
<proteinExistence type="predicted"/>
<reference evidence="1" key="1">
    <citation type="journal article" date="2020" name="Nature">
        <title>Giant virus diversity and host interactions through global metagenomics.</title>
        <authorList>
            <person name="Schulz F."/>
            <person name="Roux S."/>
            <person name="Paez-Espino D."/>
            <person name="Jungbluth S."/>
            <person name="Walsh D.A."/>
            <person name="Denef V.J."/>
            <person name="McMahon K.D."/>
            <person name="Konstantinidis K.T."/>
            <person name="Eloe-Fadrosh E.A."/>
            <person name="Kyrpides N.C."/>
            <person name="Woyke T."/>
        </authorList>
    </citation>
    <scope>NUCLEOTIDE SEQUENCE</scope>
    <source>
        <strain evidence="1">GVMAG-M-3300018428-16</strain>
    </source>
</reference>